<evidence type="ECO:0000256" key="7">
    <source>
        <dbReference type="ARBA" id="ARBA00023180"/>
    </source>
</evidence>
<evidence type="ECO:0000256" key="2">
    <source>
        <dbReference type="ARBA" id="ARBA00004128"/>
    </source>
</evidence>
<dbReference type="Pfam" id="PF04389">
    <property type="entry name" value="Peptidase_M28"/>
    <property type="match status" value="1"/>
</dbReference>
<sequence length="775" mass="79586">MATSQSGTRSPVPALVAILLLGALAWWAVASVQPPDAEPADAPAAEFSAGRAMAHVERIGTEVHVAGSPAADEVRQYIINTLDGLGLDPVVQDAIGADDALGGFAMARVQNVVAVIPGTASTGRVVLMAHYDSVQVSYGANDDGAGVSTLLETARALVAGPPQRNDIVLLFTDAEEACLCGAEAFVTQSPLAADGGVVLNVEARGSSGPAIMFETTRDNADLVDLYAGAVPYPVATNFAVEVYRILPNDTDFSPLRDSGRFTGLNSAYIDGSATYHAPEDRPEYLSTASLQHHGANTLALAYALGGSDIGALSQPSSGDATYFPVLGHLLVYPGWWVWPLAVLAVLLVAAAGLLAVRRGFCTGGGLAAAGGLGLIPLILGPAAAQGFWLLMTWIRPGWSTMIDPWRPGWFRIAVVALVLLLVLGWFVLLRRRLGAYTLAVAGLGWLAVLGAVLAAFAPGGSYLAAIPAGAGALAIIIAMLVPEPWSLVPVTLGGAVAVLVLAPTVALFFPALGLATGAAAALFATLLALVLLPVLDGILAEDWGPAVRRRSLLPVGVVAVVAVAATTTGLLTDRFDARHPAPVELMYAMEAGPGTPQAWWVRPGEDPTGWSDAMVTTGQDLGDRFPLLPDDTTVGPATPAALTPPEVQVVAESAGPGGTRQLQLRVTSVRGGRLVYVELPSSTVVSASVQAGRGTARDIPVADVGEPFGLLFHAPPADGILLSLTLQDPGPAQVRVMDGSDGLSALPGFVPRPVGVGVLGSHTSETALVATTVTV</sequence>
<feature type="transmembrane region" description="Helical" evidence="9">
    <location>
        <begin position="435"/>
        <end position="456"/>
    </location>
</feature>
<dbReference type="PANTHER" id="PTHR12147:SF58">
    <property type="entry name" value="VACUOLAR MEMBRANE PROTEASE"/>
    <property type="match status" value="1"/>
</dbReference>
<dbReference type="InterPro" id="IPR007484">
    <property type="entry name" value="Peptidase_M28"/>
</dbReference>
<dbReference type="PANTHER" id="PTHR12147">
    <property type="entry name" value="METALLOPEPTIDASE M28 FAMILY MEMBER"/>
    <property type="match status" value="1"/>
</dbReference>
<dbReference type="SUPFAM" id="SSF53187">
    <property type="entry name" value="Zn-dependent exopeptidases"/>
    <property type="match status" value="1"/>
</dbReference>
<keyword evidence="12" id="KW-1185">Reference proteome</keyword>
<proteinExistence type="inferred from homology"/>
<evidence type="ECO:0000259" key="10">
    <source>
        <dbReference type="Pfam" id="PF04389"/>
    </source>
</evidence>
<evidence type="ECO:0000256" key="5">
    <source>
        <dbReference type="ARBA" id="ARBA00022554"/>
    </source>
</evidence>
<organism evidence="11 12">
    <name type="scientific">Nakamurella alba</name>
    <dbReference type="NCBI Taxonomy" id="2665158"/>
    <lineage>
        <taxon>Bacteria</taxon>
        <taxon>Bacillati</taxon>
        <taxon>Actinomycetota</taxon>
        <taxon>Actinomycetes</taxon>
        <taxon>Nakamurellales</taxon>
        <taxon>Nakamurellaceae</taxon>
        <taxon>Nakamurella</taxon>
    </lineage>
</organism>
<dbReference type="InterPro" id="IPR045175">
    <property type="entry name" value="M28_fam"/>
</dbReference>
<comment type="subcellular location">
    <subcellularLocation>
        <location evidence="2">Vacuole membrane</location>
        <topology evidence="2">Multi-pass membrane protein</topology>
    </subcellularLocation>
</comment>
<comment type="similarity">
    <text evidence="3">Belongs to the peptidase M28 family.</text>
</comment>
<dbReference type="GO" id="GO:0008235">
    <property type="term" value="F:metalloexopeptidase activity"/>
    <property type="evidence" value="ECO:0007669"/>
    <property type="project" value="InterPro"/>
</dbReference>
<dbReference type="EMBL" id="WLYK01000006">
    <property type="protein sequence ID" value="MTD15378.1"/>
    <property type="molecule type" value="Genomic_DNA"/>
</dbReference>
<comment type="caution">
    <text evidence="11">The sequence shown here is derived from an EMBL/GenBank/DDBJ whole genome shotgun (WGS) entry which is preliminary data.</text>
</comment>
<comment type="function">
    <text evidence="1">May be involved in vacuolar sorting and osmoregulation.</text>
</comment>
<evidence type="ECO:0000256" key="8">
    <source>
        <dbReference type="ARBA" id="ARBA00031512"/>
    </source>
</evidence>
<dbReference type="GO" id="GO:0006508">
    <property type="term" value="P:proteolysis"/>
    <property type="evidence" value="ECO:0007669"/>
    <property type="project" value="InterPro"/>
</dbReference>
<keyword evidence="5" id="KW-0926">Vacuole</keyword>
<evidence type="ECO:0000256" key="1">
    <source>
        <dbReference type="ARBA" id="ARBA00003273"/>
    </source>
</evidence>
<dbReference type="AlphaFoldDB" id="A0A7K1FMM8"/>
<dbReference type="Gene3D" id="3.40.630.10">
    <property type="entry name" value="Zn peptidases"/>
    <property type="match status" value="1"/>
</dbReference>
<keyword evidence="7" id="KW-0325">Glycoprotein</keyword>
<protein>
    <recommendedName>
        <fullName evidence="4">Vacuolar membrane protease</fullName>
    </recommendedName>
    <alternativeName>
        <fullName evidence="8">FXNA-related family protease 1</fullName>
    </alternativeName>
</protein>
<keyword evidence="9" id="KW-0812">Transmembrane</keyword>
<evidence type="ECO:0000313" key="12">
    <source>
        <dbReference type="Proteomes" id="UP000460221"/>
    </source>
</evidence>
<feature type="transmembrane region" description="Helical" evidence="9">
    <location>
        <begin position="552"/>
        <end position="571"/>
    </location>
</feature>
<feature type="domain" description="Peptidase M28" evidence="10">
    <location>
        <begin position="111"/>
        <end position="300"/>
    </location>
</feature>
<evidence type="ECO:0000256" key="3">
    <source>
        <dbReference type="ARBA" id="ARBA00010918"/>
    </source>
</evidence>
<feature type="transmembrane region" description="Helical" evidence="9">
    <location>
        <begin position="462"/>
        <end position="481"/>
    </location>
</feature>
<keyword evidence="6 9" id="KW-1133">Transmembrane helix</keyword>
<keyword evidence="9" id="KW-0472">Membrane</keyword>
<dbReference type="Proteomes" id="UP000460221">
    <property type="component" value="Unassembled WGS sequence"/>
</dbReference>
<name>A0A7K1FMM8_9ACTN</name>
<evidence type="ECO:0000256" key="6">
    <source>
        <dbReference type="ARBA" id="ARBA00022989"/>
    </source>
</evidence>
<gene>
    <name evidence="11" type="ORF">GIS00_15680</name>
</gene>
<dbReference type="GO" id="GO:0005774">
    <property type="term" value="C:vacuolar membrane"/>
    <property type="evidence" value="ECO:0007669"/>
    <property type="project" value="UniProtKB-SubCell"/>
</dbReference>
<feature type="transmembrane region" description="Helical" evidence="9">
    <location>
        <begin position="488"/>
        <end position="512"/>
    </location>
</feature>
<feature type="transmembrane region" description="Helical" evidence="9">
    <location>
        <begin position="518"/>
        <end position="540"/>
    </location>
</feature>
<feature type="transmembrane region" description="Helical" evidence="9">
    <location>
        <begin position="368"/>
        <end position="388"/>
    </location>
</feature>
<evidence type="ECO:0000256" key="4">
    <source>
        <dbReference type="ARBA" id="ARBA00017435"/>
    </source>
</evidence>
<feature type="transmembrane region" description="Helical" evidence="9">
    <location>
        <begin position="335"/>
        <end position="356"/>
    </location>
</feature>
<dbReference type="RefSeq" id="WP_154769394.1">
    <property type="nucleotide sequence ID" value="NZ_WLYK01000006.1"/>
</dbReference>
<evidence type="ECO:0000256" key="9">
    <source>
        <dbReference type="SAM" id="Phobius"/>
    </source>
</evidence>
<accession>A0A7K1FMM8</accession>
<evidence type="ECO:0000313" key="11">
    <source>
        <dbReference type="EMBL" id="MTD15378.1"/>
    </source>
</evidence>
<reference evidence="11 12" key="1">
    <citation type="submission" date="2019-11" db="EMBL/GenBank/DDBJ databases">
        <authorList>
            <person name="Jiang L.-Q."/>
        </authorList>
    </citation>
    <scope>NUCLEOTIDE SEQUENCE [LARGE SCALE GENOMIC DNA]</scope>
    <source>
        <strain evidence="11 12">YIM 132087</strain>
    </source>
</reference>
<feature type="transmembrane region" description="Helical" evidence="9">
    <location>
        <begin position="408"/>
        <end position="428"/>
    </location>
</feature>